<dbReference type="PANTHER" id="PTHR11008">
    <property type="entry name" value="PROTEIN TAKEOUT-LIKE PROTEIN"/>
    <property type="match status" value="1"/>
</dbReference>
<dbReference type="Proteomes" id="UP000192223">
    <property type="component" value="Unplaced"/>
</dbReference>
<dbReference type="RefSeq" id="XP_025830697.1">
    <property type="nucleotide sequence ID" value="XM_025974912.1"/>
</dbReference>
<evidence type="ECO:0000313" key="3">
    <source>
        <dbReference type="RefSeq" id="XP_025830697.1"/>
    </source>
</evidence>
<dbReference type="OrthoDB" id="6380971at2759"/>
<dbReference type="PANTHER" id="PTHR11008:SF9">
    <property type="entry name" value="PROTEIN TAKEOUT-LIKE PROTEIN"/>
    <property type="match status" value="1"/>
</dbReference>
<gene>
    <name evidence="3" type="primary">LOC112904584</name>
</gene>
<evidence type="ECO:0000313" key="2">
    <source>
        <dbReference type="Proteomes" id="UP000192223"/>
    </source>
</evidence>
<evidence type="ECO:0000256" key="1">
    <source>
        <dbReference type="SAM" id="SignalP"/>
    </source>
</evidence>
<keyword evidence="2" id="KW-1185">Reference proteome</keyword>
<dbReference type="KEGG" id="apln:112904584"/>
<name>A0A7F5R4D2_AGRPL</name>
<keyword evidence="1" id="KW-0732">Signal</keyword>
<accession>A0A7F5R4D2</accession>
<organism evidence="2 3">
    <name type="scientific">Agrilus planipennis</name>
    <name type="common">Emerald ash borer</name>
    <name type="synonym">Agrilus marcopoli</name>
    <dbReference type="NCBI Taxonomy" id="224129"/>
    <lineage>
        <taxon>Eukaryota</taxon>
        <taxon>Metazoa</taxon>
        <taxon>Ecdysozoa</taxon>
        <taxon>Arthropoda</taxon>
        <taxon>Hexapoda</taxon>
        <taxon>Insecta</taxon>
        <taxon>Pterygota</taxon>
        <taxon>Neoptera</taxon>
        <taxon>Endopterygota</taxon>
        <taxon>Coleoptera</taxon>
        <taxon>Polyphaga</taxon>
        <taxon>Elateriformia</taxon>
        <taxon>Buprestoidea</taxon>
        <taxon>Buprestidae</taxon>
        <taxon>Agrilinae</taxon>
        <taxon>Agrilus</taxon>
    </lineage>
</organism>
<sequence length="237" mass="27157">MKKEMFLLVTVLVLYVPYSENSIIRFPSMPNLDLFLDKIANTTIDVVTGVTGVVNGGVSIVTNTILRIINGAGTATEKIINLLEEFRKRMVMGIPELGIPILEPLTIEFIDLNITHEVGRFVGYARDIEVRHLSRFKLDHISLNLQNRLSFNITFPYLKVIGFYEINGNVGDMFRIFGKGPFWLKLQGLSISAVAQLRFNMKHNPSYYLEWLKIKVKLQKIQVKFHFLLVLVLFLNK</sequence>
<protein>
    <submittedName>
        <fullName evidence="3">Uncharacterized protein LOC112904584</fullName>
    </submittedName>
</protein>
<reference evidence="3" key="1">
    <citation type="submission" date="2025-08" db="UniProtKB">
        <authorList>
            <consortium name="RefSeq"/>
        </authorList>
    </citation>
    <scope>IDENTIFICATION</scope>
    <source>
        <tissue evidence="3">Entire body</tissue>
    </source>
</reference>
<feature type="signal peptide" evidence="1">
    <location>
        <begin position="1"/>
        <end position="21"/>
    </location>
</feature>
<feature type="chain" id="PRO_5028867031" evidence="1">
    <location>
        <begin position="22"/>
        <end position="237"/>
    </location>
</feature>
<dbReference type="AlphaFoldDB" id="A0A7F5R4D2"/>
<dbReference type="GeneID" id="112904584"/>
<dbReference type="Pfam" id="PF06585">
    <property type="entry name" value="JHBP"/>
    <property type="match status" value="1"/>
</dbReference>
<dbReference type="InterPro" id="IPR038606">
    <property type="entry name" value="To_sf"/>
</dbReference>
<dbReference type="InterPro" id="IPR010562">
    <property type="entry name" value="Haemolymph_juvenile_hormone-bd"/>
</dbReference>
<proteinExistence type="predicted"/>
<dbReference type="Gene3D" id="3.15.10.30">
    <property type="entry name" value="Haemolymph juvenile hormone binding protein"/>
    <property type="match status" value="1"/>
</dbReference>
<dbReference type="InParanoid" id="A0A7F5R4D2"/>